<dbReference type="PROSITE" id="PS50045">
    <property type="entry name" value="SIGMA54_INTERACT_4"/>
    <property type="match status" value="1"/>
</dbReference>
<dbReference type="Pfam" id="PF02954">
    <property type="entry name" value="HTH_8"/>
    <property type="match status" value="1"/>
</dbReference>
<comment type="caution">
    <text evidence="12">The sequence shown here is derived from an EMBL/GenBank/DDBJ whole genome shotgun (WGS) entry which is preliminary data.</text>
</comment>
<name>A0A154W695_9PROT</name>
<feature type="domain" description="Sigma-54 factor interaction" evidence="10">
    <location>
        <begin position="130"/>
        <end position="359"/>
    </location>
</feature>
<dbReference type="InterPro" id="IPR002078">
    <property type="entry name" value="Sigma_54_int"/>
</dbReference>
<evidence type="ECO:0000256" key="8">
    <source>
        <dbReference type="PROSITE-ProRule" id="PRU00169"/>
    </source>
</evidence>
<organism evidence="12 13">
    <name type="scientific">Oceanibaculum pacificum</name>
    <dbReference type="NCBI Taxonomy" id="580166"/>
    <lineage>
        <taxon>Bacteria</taxon>
        <taxon>Pseudomonadati</taxon>
        <taxon>Pseudomonadota</taxon>
        <taxon>Alphaproteobacteria</taxon>
        <taxon>Rhodospirillales</taxon>
        <taxon>Oceanibaculaceae</taxon>
        <taxon>Oceanibaculum</taxon>
    </lineage>
</organism>
<dbReference type="GO" id="GO:0043565">
    <property type="term" value="F:sequence-specific DNA binding"/>
    <property type="evidence" value="ECO:0007669"/>
    <property type="project" value="InterPro"/>
</dbReference>
<dbReference type="Gene3D" id="3.40.50.2300">
    <property type="match status" value="1"/>
</dbReference>
<dbReference type="InterPro" id="IPR025944">
    <property type="entry name" value="Sigma_54_int_dom_CS"/>
</dbReference>
<dbReference type="Pfam" id="PF25601">
    <property type="entry name" value="AAA_lid_14"/>
    <property type="match status" value="1"/>
</dbReference>
<proteinExistence type="predicted"/>
<evidence type="ECO:0000256" key="3">
    <source>
        <dbReference type="ARBA" id="ARBA00023012"/>
    </source>
</evidence>
<dbReference type="Gene3D" id="3.40.50.300">
    <property type="entry name" value="P-loop containing nucleotide triphosphate hydrolases"/>
    <property type="match status" value="1"/>
</dbReference>
<dbReference type="STRING" id="580166.AUP43_07890"/>
<dbReference type="InterPro" id="IPR058031">
    <property type="entry name" value="AAA_lid_NorR"/>
</dbReference>
<keyword evidence="3" id="KW-0902">Two-component regulatory system</keyword>
<dbReference type="SUPFAM" id="SSF52540">
    <property type="entry name" value="P-loop containing nucleoside triphosphate hydrolases"/>
    <property type="match status" value="1"/>
</dbReference>
<dbReference type="EMBL" id="LPXN01000101">
    <property type="protein sequence ID" value="KZD09014.1"/>
    <property type="molecule type" value="Genomic_DNA"/>
</dbReference>
<dbReference type="InterPro" id="IPR001789">
    <property type="entry name" value="Sig_transdc_resp-reg_receiver"/>
</dbReference>
<dbReference type="SMART" id="SM00382">
    <property type="entry name" value="AAA"/>
    <property type="match status" value="1"/>
</dbReference>
<dbReference type="PANTHER" id="PTHR32071:SF117">
    <property type="entry name" value="PTS-DEPENDENT DIHYDROXYACETONE KINASE OPERON REGULATORY PROTEIN-RELATED"/>
    <property type="match status" value="1"/>
</dbReference>
<evidence type="ECO:0000256" key="5">
    <source>
        <dbReference type="ARBA" id="ARBA00023125"/>
    </source>
</evidence>
<evidence type="ECO:0000256" key="9">
    <source>
        <dbReference type="SAM" id="MobiDB-lite"/>
    </source>
</evidence>
<evidence type="ECO:0000256" key="6">
    <source>
        <dbReference type="ARBA" id="ARBA00023159"/>
    </source>
</evidence>
<dbReference type="PROSITE" id="PS00688">
    <property type="entry name" value="SIGMA54_INTERACT_3"/>
    <property type="match status" value="1"/>
</dbReference>
<sequence>MSAEAAILVIEDDPILGPALVQRLRLEGFAPRLAADGATALKVLAQHPPSAIVSDIRLPDISGEAVFTHTLDMIGLVPTFFITAFGDISQAIRLVKAGAKDYLVKPVDVDALVAQLRESCADAGAVEGNSLGQAPAMRAAEDVLRRVAPLDLPVLLLGETGSGKEVAARFLHRASARPDSAFVAVNCAAIPHELVESTLFGHERGAFTGAVARRDGLLEQAGDGILFLDEIGELPLELQPKLLRVIQEGRYLPVGATTEKRFTGRLVCATHSDLKAAIREGGFREDLYYRINVVEVTMPPLRARAEDIAPLAEMFLRQAVARFRTPPRLLSAAALAALRSYDWPGNVRELRNRIERAAALCDGEAIGVADIFPEDGLSPERPSPERASPGRQAPPAAEAGLDESVDLAVRARIEAALREAGGNKSEAARILKVSRTTLWKKIRQLDIDTGPAR</sequence>
<feature type="modified residue" description="4-aspartylphosphate" evidence="8">
    <location>
        <position position="55"/>
    </location>
</feature>
<dbReference type="FunFam" id="3.40.50.300:FF:000006">
    <property type="entry name" value="DNA-binding transcriptional regulator NtrC"/>
    <property type="match status" value="1"/>
</dbReference>
<evidence type="ECO:0000256" key="2">
    <source>
        <dbReference type="ARBA" id="ARBA00022840"/>
    </source>
</evidence>
<dbReference type="PRINTS" id="PR01590">
    <property type="entry name" value="HTHFIS"/>
</dbReference>
<keyword evidence="7" id="KW-0804">Transcription</keyword>
<evidence type="ECO:0008006" key="14">
    <source>
        <dbReference type="Google" id="ProtNLM"/>
    </source>
</evidence>
<reference evidence="12 13" key="1">
    <citation type="submission" date="2015-12" db="EMBL/GenBank/DDBJ databases">
        <title>Genome sequence of Oceanibaculum pacificum MCCC 1A02656.</title>
        <authorList>
            <person name="Lu L."/>
            <person name="Lai Q."/>
            <person name="Shao Z."/>
            <person name="Qian P."/>
        </authorList>
    </citation>
    <scope>NUCLEOTIDE SEQUENCE [LARGE SCALE GENOMIC DNA]</scope>
    <source>
        <strain evidence="12 13">MCCC 1A02656</strain>
    </source>
</reference>
<dbReference type="InterPro" id="IPR002197">
    <property type="entry name" value="HTH_Fis"/>
</dbReference>
<dbReference type="PROSITE" id="PS50110">
    <property type="entry name" value="RESPONSE_REGULATORY"/>
    <property type="match status" value="1"/>
</dbReference>
<dbReference type="GO" id="GO:0005524">
    <property type="term" value="F:ATP binding"/>
    <property type="evidence" value="ECO:0007669"/>
    <property type="project" value="UniProtKB-KW"/>
</dbReference>
<evidence type="ECO:0000256" key="1">
    <source>
        <dbReference type="ARBA" id="ARBA00022741"/>
    </source>
</evidence>
<dbReference type="Pfam" id="PF00072">
    <property type="entry name" value="Response_reg"/>
    <property type="match status" value="1"/>
</dbReference>
<evidence type="ECO:0000313" key="12">
    <source>
        <dbReference type="EMBL" id="KZD09014.1"/>
    </source>
</evidence>
<keyword evidence="8" id="KW-0597">Phosphoprotein</keyword>
<evidence type="ECO:0000256" key="7">
    <source>
        <dbReference type="ARBA" id="ARBA00023163"/>
    </source>
</evidence>
<gene>
    <name evidence="12" type="ORF">AUP43_07890</name>
</gene>
<dbReference type="InterPro" id="IPR009057">
    <property type="entry name" value="Homeodomain-like_sf"/>
</dbReference>
<dbReference type="AlphaFoldDB" id="A0A154W695"/>
<feature type="region of interest" description="Disordered" evidence="9">
    <location>
        <begin position="373"/>
        <end position="401"/>
    </location>
</feature>
<dbReference type="RefSeq" id="WP_067555191.1">
    <property type="nucleotide sequence ID" value="NZ_LPXN01000101.1"/>
</dbReference>
<feature type="domain" description="Response regulatory" evidence="11">
    <location>
        <begin position="6"/>
        <end position="120"/>
    </location>
</feature>
<accession>A0A154W695</accession>
<dbReference type="SUPFAM" id="SSF52172">
    <property type="entry name" value="CheY-like"/>
    <property type="match status" value="1"/>
</dbReference>
<dbReference type="InterPro" id="IPR003593">
    <property type="entry name" value="AAA+_ATPase"/>
</dbReference>
<dbReference type="OrthoDB" id="9762726at2"/>
<keyword evidence="6" id="KW-0010">Activator</keyword>
<dbReference type="SUPFAM" id="SSF46689">
    <property type="entry name" value="Homeodomain-like"/>
    <property type="match status" value="1"/>
</dbReference>
<keyword evidence="2" id="KW-0067">ATP-binding</keyword>
<dbReference type="PANTHER" id="PTHR32071">
    <property type="entry name" value="TRANSCRIPTIONAL REGULATORY PROTEIN"/>
    <property type="match status" value="1"/>
</dbReference>
<evidence type="ECO:0000259" key="11">
    <source>
        <dbReference type="PROSITE" id="PS50110"/>
    </source>
</evidence>
<keyword evidence="4" id="KW-0805">Transcription regulation</keyword>
<keyword evidence="13" id="KW-1185">Reference proteome</keyword>
<evidence type="ECO:0000256" key="4">
    <source>
        <dbReference type="ARBA" id="ARBA00023015"/>
    </source>
</evidence>
<dbReference type="Gene3D" id="1.10.8.60">
    <property type="match status" value="1"/>
</dbReference>
<dbReference type="GO" id="GO:0006355">
    <property type="term" value="P:regulation of DNA-templated transcription"/>
    <property type="evidence" value="ECO:0007669"/>
    <property type="project" value="InterPro"/>
</dbReference>
<dbReference type="InterPro" id="IPR011006">
    <property type="entry name" value="CheY-like_superfamily"/>
</dbReference>
<dbReference type="Proteomes" id="UP000076400">
    <property type="component" value="Unassembled WGS sequence"/>
</dbReference>
<evidence type="ECO:0000259" key="10">
    <source>
        <dbReference type="PROSITE" id="PS50045"/>
    </source>
</evidence>
<keyword evidence="1" id="KW-0547">Nucleotide-binding</keyword>
<evidence type="ECO:0000313" key="13">
    <source>
        <dbReference type="Proteomes" id="UP000076400"/>
    </source>
</evidence>
<dbReference type="Gene3D" id="1.10.10.60">
    <property type="entry name" value="Homeodomain-like"/>
    <property type="match status" value="1"/>
</dbReference>
<dbReference type="GO" id="GO:0000160">
    <property type="term" value="P:phosphorelay signal transduction system"/>
    <property type="evidence" value="ECO:0007669"/>
    <property type="project" value="UniProtKB-KW"/>
</dbReference>
<dbReference type="CDD" id="cd00009">
    <property type="entry name" value="AAA"/>
    <property type="match status" value="1"/>
</dbReference>
<dbReference type="Pfam" id="PF00158">
    <property type="entry name" value="Sigma54_activat"/>
    <property type="match status" value="1"/>
</dbReference>
<dbReference type="InterPro" id="IPR027417">
    <property type="entry name" value="P-loop_NTPase"/>
</dbReference>
<dbReference type="SMART" id="SM00448">
    <property type="entry name" value="REC"/>
    <property type="match status" value="1"/>
</dbReference>
<protein>
    <recommendedName>
        <fullName evidence="14">Fis family transcriptional regulator</fullName>
    </recommendedName>
</protein>
<keyword evidence="5" id="KW-0238">DNA-binding</keyword>